<name>A0A1M7ZVG6_9FLAO</name>
<evidence type="ECO:0000259" key="4">
    <source>
        <dbReference type="PROSITE" id="PS50987"/>
    </source>
</evidence>
<dbReference type="Pfam" id="PF01022">
    <property type="entry name" value="HTH_5"/>
    <property type="match status" value="1"/>
</dbReference>
<feature type="domain" description="HTH arsR-type" evidence="4">
    <location>
        <begin position="10"/>
        <end position="108"/>
    </location>
</feature>
<organism evidence="5 6">
    <name type="scientific">Flavobacterium cucumis</name>
    <dbReference type="NCBI Taxonomy" id="416016"/>
    <lineage>
        <taxon>Bacteria</taxon>
        <taxon>Pseudomonadati</taxon>
        <taxon>Bacteroidota</taxon>
        <taxon>Flavobacteriia</taxon>
        <taxon>Flavobacteriales</taxon>
        <taxon>Flavobacteriaceae</taxon>
        <taxon>Flavobacterium</taxon>
    </lineage>
</organism>
<accession>A0A1M7ZVG6</accession>
<protein>
    <submittedName>
        <fullName evidence="5">Regulatory protein, arsR family</fullName>
    </submittedName>
</protein>
<dbReference type="CDD" id="cd00090">
    <property type="entry name" value="HTH_ARSR"/>
    <property type="match status" value="1"/>
</dbReference>
<sequence length="143" mass="15857">MLVKSPKTTSLSVESNHVAIVFKALGSTTRLAILNFLIANPNSNCMKIVEAMPHAQSTVSKHLSELKTAKIITASLDDSVLMYQINKDFISLVQNFVSSIDSHLTPVVTLETKPTKTLSSKYRKNIALKEFNYVFKKNLSNQS</sequence>
<dbReference type="RefSeq" id="WP_073581887.1">
    <property type="nucleotide sequence ID" value="NZ_CBCSEA010000002.1"/>
</dbReference>
<evidence type="ECO:0000256" key="3">
    <source>
        <dbReference type="ARBA" id="ARBA00023163"/>
    </source>
</evidence>
<dbReference type="PANTHER" id="PTHR43132">
    <property type="entry name" value="ARSENICAL RESISTANCE OPERON REPRESSOR ARSR-RELATED"/>
    <property type="match status" value="1"/>
</dbReference>
<dbReference type="Gene3D" id="1.10.10.10">
    <property type="entry name" value="Winged helix-like DNA-binding domain superfamily/Winged helix DNA-binding domain"/>
    <property type="match status" value="1"/>
</dbReference>
<dbReference type="InterPro" id="IPR036390">
    <property type="entry name" value="WH_DNA-bd_sf"/>
</dbReference>
<evidence type="ECO:0000256" key="2">
    <source>
        <dbReference type="ARBA" id="ARBA00023125"/>
    </source>
</evidence>
<dbReference type="SMART" id="SM00418">
    <property type="entry name" value="HTH_ARSR"/>
    <property type="match status" value="1"/>
</dbReference>
<keyword evidence="1" id="KW-0805">Transcription regulation</keyword>
<dbReference type="OrthoDB" id="9800049at2"/>
<evidence type="ECO:0000256" key="1">
    <source>
        <dbReference type="ARBA" id="ARBA00023015"/>
    </source>
</evidence>
<dbReference type="AlphaFoldDB" id="A0A1M7ZVG6"/>
<gene>
    <name evidence="5" type="ORF">SAMN05443547_0951</name>
</gene>
<dbReference type="STRING" id="416016.SAMN05443547_0951"/>
<keyword evidence="2" id="KW-0238">DNA-binding</keyword>
<dbReference type="SUPFAM" id="SSF46785">
    <property type="entry name" value="Winged helix' DNA-binding domain"/>
    <property type="match status" value="1"/>
</dbReference>
<proteinExistence type="predicted"/>
<keyword evidence="6" id="KW-1185">Reference proteome</keyword>
<dbReference type="InterPro" id="IPR011991">
    <property type="entry name" value="ArsR-like_HTH"/>
</dbReference>
<dbReference type="PANTHER" id="PTHR43132:SF2">
    <property type="entry name" value="ARSENICAL RESISTANCE OPERON REPRESSOR ARSR-RELATED"/>
    <property type="match status" value="1"/>
</dbReference>
<dbReference type="Proteomes" id="UP000184611">
    <property type="component" value="Unassembled WGS sequence"/>
</dbReference>
<dbReference type="InterPro" id="IPR051011">
    <property type="entry name" value="Metal_resp_trans_reg"/>
</dbReference>
<keyword evidence="3" id="KW-0804">Transcription</keyword>
<reference evidence="6" key="1">
    <citation type="submission" date="2016-12" db="EMBL/GenBank/DDBJ databases">
        <authorList>
            <person name="Varghese N."/>
            <person name="Submissions S."/>
        </authorList>
    </citation>
    <scope>NUCLEOTIDE SEQUENCE [LARGE SCALE GENOMIC DNA]</scope>
    <source>
        <strain evidence="6">DSM 18830</strain>
    </source>
</reference>
<evidence type="ECO:0000313" key="5">
    <source>
        <dbReference type="EMBL" id="SHO72617.1"/>
    </source>
</evidence>
<dbReference type="PROSITE" id="PS50987">
    <property type="entry name" value="HTH_ARSR_2"/>
    <property type="match status" value="1"/>
</dbReference>
<evidence type="ECO:0000313" key="6">
    <source>
        <dbReference type="Proteomes" id="UP000184611"/>
    </source>
</evidence>
<dbReference type="EMBL" id="FRYK01000001">
    <property type="protein sequence ID" value="SHO72617.1"/>
    <property type="molecule type" value="Genomic_DNA"/>
</dbReference>
<dbReference type="InterPro" id="IPR001845">
    <property type="entry name" value="HTH_ArsR_DNA-bd_dom"/>
</dbReference>
<dbReference type="InterPro" id="IPR036388">
    <property type="entry name" value="WH-like_DNA-bd_sf"/>
</dbReference>
<dbReference type="GO" id="GO:0003677">
    <property type="term" value="F:DNA binding"/>
    <property type="evidence" value="ECO:0007669"/>
    <property type="project" value="UniProtKB-KW"/>
</dbReference>
<dbReference type="GO" id="GO:0003700">
    <property type="term" value="F:DNA-binding transcription factor activity"/>
    <property type="evidence" value="ECO:0007669"/>
    <property type="project" value="InterPro"/>
</dbReference>